<keyword evidence="2" id="KW-1185">Reference proteome</keyword>
<accession>A0A392MBE0</accession>
<dbReference type="Proteomes" id="UP000265520">
    <property type="component" value="Unassembled WGS sequence"/>
</dbReference>
<reference evidence="1 2" key="1">
    <citation type="journal article" date="2018" name="Front. Plant Sci.">
        <title>Red Clover (Trifolium pratense) and Zigzag Clover (T. medium) - A Picture of Genomic Similarities and Differences.</title>
        <authorList>
            <person name="Dluhosova J."/>
            <person name="Istvanek J."/>
            <person name="Nedelnik J."/>
            <person name="Repkova J."/>
        </authorList>
    </citation>
    <scope>NUCLEOTIDE SEQUENCE [LARGE SCALE GENOMIC DNA]</scope>
    <source>
        <strain evidence="2">cv. 10/8</strain>
        <tissue evidence="1">Leaf</tissue>
    </source>
</reference>
<dbReference type="Gene3D" id="3.30.420.10">
    <property type="entry name" value="Ribonuclease H-like superfamily/Ribonuclease H"/>
    <property type="match status" value="1"/>
</dbReference>
<dbReference type="EMBL" id="LXQA010005385">
    <property type="protein sequence ID" value="MCH83554.1"/>
    <property type="molecule type" value="Genomic_DNA"/>
</dbReference>
<name>A0A392MBE0_9FABA</name>
<gene>
    <name evidence="1" type="ORF">A2U01_0004380</name>
</gene>
<proteinExistence type="predicted"/>
<evidence type="ECO:0000313" key="2">
    <source>
        <dbReference type="Proteomes" id="UP000265520"/>
    </source>
</evidence>
<dbReference type="GO" id="GO:0003676">
    <property type="term" value="F:nucleic acid binding"/>
    <property type="evidence" value="ECO:0007669"/>
    <property type="project" value="InterPro"/>
</dbReference>
<comment type="caution">
    <text evidence="1">The sequence shown here is derived from an EMBL/GenBank/DDBJ whole genome shotgun (WGS) entry which is preliminary data.</text>
</comment>
<protein>
    <submittedName>
        <fullName evidence="1">Uncharacterized protein</fullName>
    </submittedName>
</protein>
<dbReference type="AlphaFoldDB" id="A0A392MBE0"/>
<organism evidence="1 2">
    <name type="scientific">Trifolium medium</name>
    <dbReference type="NCBI Taxonomy" id="97028"/>
    <lineage>
        <taxon>Eukaryota</taxon>
        <taxon>Viridiplantae</taxon>
        <taxon>Streptophyta</taxon>
        <taxon>Embryophyta</taxon>
        <taxon>Tracheophyta</taxon>
        <taxon>Spermatophyta</taxon>
        <taxon>Magnoliopsida</taxon>
        <taxon>eudicotyledons</taxon>
        <taxon>Gunneridae</taxon>
        <taxon>Pentapetalae</taxon>
        <taxon>rosids</taxon>
        <taxon>fabids</taxon>
        <taxon>Fabales</taxon>
        <taxon>Fabaceae</taxon>
        <taxon>Papilionoideae</taxon>
        <taxon>50 kb inversion clade</taxon>
        <taxon>NPAAA clade</taxon>
        <taxon>Hologalegina</taxon>
        <taxon>IRL clade</taxon>
        <taxon>Trifolieae</taxon>
        <taxon>Trifolium</taxon>
    </lineage>
</organism>
<dbReference type="InterPro" id="IPR036397">
    <property type="entry name" value="RNaseH_sf"/>
</dbReference>
<sequence length="73" mass="8394">MDIRRVGLSGCPVSWAEFWFNSSFNVSIGISPFKAMYGREAPTVIKYAKDGSRVHEVDQLLWERDTILDELKE</sequence>
<evidence type="ECO:0000313" key="1">
    <source>
        <dbReference type="EMBL" id="MCH83554.1"/>
    </source>
</evidence>